<feature type="domain" description="Homeobox" evidence="8">
    <location>
        <begin position="138"/>
        <end position="201"/>
    </location>
</feature>
<dbReference type="GO" id="GO:0048468">
    <property type="term" value="P:cell development"/>
    <property type="evidence" value="ECO:0007669"/>
    <property type="project" value="TreeGrafter"/>
</dbReference>
<dbReference type="InterPro" id="IPR009057">
    <property type="entry name" value="Homeodomain-like_sf"/>
</dbReference>
<feature type="compositionally biased region" description="Polar residues" evidence="7">
    <location>
        <begin position="640"/>
        <end position="658"/>
    </location>
</feature>
<feature type="compositionally biased region" description="Polar residues" evidence="7">
    <location>
        <begin position="523"/>
        <end position="542"/>
    </location>
</feature>
<evidence type="ECO:0000256" key="1">
    <source>
        <dbReference type="ARBA" id="ARBA00004123"/>
    </source>
</evidence>
<dbReference type="GO" id="GO:0000978">
    <property type="term" value="F:RNA polymerase II cis-regulatory region sequence-specific DNA binding"/>
    <property type="evidence" value="ECO:0007669"/>
    <property type="project" value="TreeGrafter"/>
</dbReference>
<dbReference type="GO" id="GO:0005634">
    <property type="term" value="C:nucleus"/>
    <property type="evidence" value="ECO:0007669"/>
    <property type="project" value="UniProtKB-SubCell"/>
</dbReference>
<feature type="compositionally biased region" description="Polar residues" evidence="7">
    <location>
        <begin position="23"/>
        <end position="35"/>
    </location>
</feature>
<feature type="compositionally biased region" description="Basic and acidic residues" evidence="7">
    <location>
        <begin position="659"/>
        <end position="673"/>
    </location>
</feature>
<dbReference type="Gene3D" id="1.10.10.60">
    <property type="entry name" value="Homeodomain-like"/>
    <property type="match status" value="1"/>
</dbReference>
<evidence type="ECO:0000256" key="3">
    <source>
        <dbReference type="ARBA" id="ARBA00023125"/>
    </source>
</evidence>
<reference evidence="9" key="1">
    <citation type="submission" date="2020-04" db="EMBL/GenBank/DDBJ databases">
        <authorList>
            <person name="Neveu A P."/>
        </authorList>
    </citation>
    <scope>NUCLEOTIDE SEQUENCE</scope>
    <source>
        <tissue evidence="9">Whole embryo</tissue>
    </source>
</reference>
<proteinExistence type="evidence at transcript level"/>
<feature type="compositionally biased region" description="Low complexity" evidence="7">
    <location>
        <begin position="367"/>
        <end position="392"/>
    </location>
</feature>
<dbReference type="AlphaFoldDB" id="A0A6F9DFK2"/>
<evidence type="ECO:0000256" key="4">
    <source>
        <dbReference type="ARBA" id="ARBA00023155"/>
    </source>
</evidence>
<keyword evidence="5 6" id="KW-0539">Nucleus</keyword>
<evidence type="ECO:0000256" key="7">
    <source>
        <dbReference type="SAM" id="MobiDB-lite"/>
    </source>
</evidence>
<protein>
    <submittedName>
        <fullName evidence="9">Irx-A transcription factor protein</fullName>
    </submittedName>
</protein>
<feature type="compositionally biased region" description="Basic and acidic residues" evidence="7">
    <location>
        <begin position="242"/>
        <end position="256"/>
    </location>
</feature>
<feature type="region of interest" description="Disordered" evidence="7">
    <location>
        <begin position="11"/>
        <end position="35"/>
    </location>
</feature>
<evidence type="ECO:0000256" key="6">
    <source>
        <dbReference type="PROSITE-ProRule" id="PRU00108"/>
    </source>
</evidence>
<sequence>MSFLPHPPMLTAPNVGVRPTAPPTTHQTSESDIRTSVSIPCSQVSMFPFPAAEARTFPARIPELASALYGLPYPSNSSLYVGLQGIDPAAYQPIINRMNHKEISNQWRSQIAQNPLLHHYDPSIASLMYQGGYGSLALNESGRRKNATRETTATLKAWLNEHRKNPYPTKGEKIMLAIVSKMTLTQVSTWFANARRRLKKENRMTWSPRNRCGDERNSDDDEIDQEKEPAKPNSNICETEEELVREKQSPEGEHGHVTAFRSSSGDTSEEECNSSQQMPFPGSLSYSHIHTQLFLRHLASLPPHLRPSDPIKHFQQQIQQHITSFQSDANPSKCQVYESEGENSKSEARQNPLDGKAVFRLSKTQPARRNSISSPSASASSFDRSPSPSSSRFKFIDPPILERGTPYLQPPQFRRPTTESSPTNTLQSDKNSTPCSSDASETLRISATEKKKFKIWSPVAELQQSSSANSNIMSDSETSNQNSSTEESFSRSSNLFNHGDSLSRKMSFSPQPSSHLMPFGLQRESSSPNSNNAGTNSTPTSEKLGSAWLEEYHRQLAYRNLTAKTQHTLAATLATLAANRRNSMQNNKLGSPEVLSMMQHQRTQSLNFGMPDIFRSSTQTSDEERRLDTNDDDDEVFSDVGSNTPMNLSKTNKVGTQQNEERPYKLDEEDRKRIIPSIVAN</sequence>
<dbReference type="PANTHER" id="PTHR11211">
    <property type="entry name" value="IROQUOIS-CLASS HOMEODOMAIN PROTEIN IRX"/>
    <property type="match status" value="1"/>
</dbReference>
<dbReference type="FunFam" id="1.10.10.60:FF:000003">
    <property type="entry name" value="Iroquois-class homeobox protein IRX"/>
    <property type="match status" value="1"/>
</dbReference>
<feature type="compositionally biased region" description="Polar residues" evidence="7">
    <location>
        <begin position="504"/>
        <end position="514"/>
    </location>
</feature>
<keyword evidence="3 6" id="KW-0238">DNA-binding</keyword>
<dbReference type="PROSITE" id="PS50071">
    <property type="entry name" value="HOMEOBOX_2"/>
    <property type="match status" value="1"/>
</dbReference>
<feature type="region of interest" description="Disordered" evidence="7">
    <location>
        <begin position="611"/>
        <end position="681"/>
    </location>
</feature>
<dbReference type="GO" id="GO:0030182">
    <property type="term" value="P:neuron differentiation"/>
    <property type="evidence" value="ECO:0007669"/>
    <property type="project" value="TreeGrafter"/>
</dbReference>
<dbReference type="InterPro" id="IPR017970">
    <property type="entry name" value="Homeobox_CS"/>
</dbReference>
<dbReference type="GO" id="GO:0000981">
    <property type="term" value="F:DNA-binding transcription factor activity, RNA polymerase II-specific"/>
    <property type="evidence" value="ECO:0007669"/>
    <property type="project" value="InterPro"/>
</dbReference>
<organism evidence="9">
    <name type="scientific">Phallusia mammillata</name>
    <dbReference type="NCBI Taxonomy" id="59560"/>
    <lineage>
        <taxon>Eukaryota</taxon>
        <taxon>Metazoa</taxon>
        <taxon>Chordata</taxon>
        <taxon>Tunicata</taxon>
        <taxon>Ascidiacea</taxon>
        <taxon>Phlebobranchia</taxon>
        <taxon>Ascidiidae</taxon>
        <taxon>Phallusia</taxon>
    </lineage>
</organism>
<dbReference type="CDD" id="cd00086">
    <property type="entry name" value="homeodomain"/>
    <property type="match status" value="1"/>
</dbReference>
<dbReference type="Pfam" id="PF05920">
    <property type="entry name" value="Homeobox_KN"/>
    <property type="match status" value="1"/>
</dbReference>
<feature type="compositionally biased region" description="Polar residues" evidence="7">
    <location>
        <begin position="418"/>
        <end position="441"/>
    </location>
</feature>
<accession>A0A6F9DFK2</accession>
<dbReference type="SUPFAM" id="SSF46689">
    <property type="entry name" value="Homeodomain-like"/>
    <property type="match status" value="1"/>
</dbReference>
<comment type="subcellular location">
    <subcellularLocation>
        <location evidence="1 6">Nucleus</location>
    </subcellularLocation>
</comment>
<dbReference type="EMBL" id="LR786047">
    <property type="protein sequence ID" value="CAB3256926.1"/>
    <property type="molecule type" value="mRNA"/>
</dbReference>
<feature type="region of interest" description="Disordered" evidence="7">
    <location>
        <begin position="464"/>
        <end position="542"/>
    </location>
</feature>
<dbReference type="PROSITE" id="PS00027">
    <property type="entry name" value="HOMEOBOX_1"/>
    <property type="match status" value="1"/>
</dbReference>
<evidence type="ECO:0000256" key="2">
    <source>
        <dbReference type="ARBA" id="ARBA00008446"/>
    </source>
</evidence>
<dbReference type="InterPro" id="IPR001356">
    <property type="entry name" value="HD"/>
</dbReference>
<feature type="region of interest" description="Disordered" evidence="7">
    <location>
        <begin position="202"/>
        <end position="279"/>
    </location>
</feature>
<gene>
    <name evidence="9" type="primary">Irxa</name>
</gene>
<feature type="region of interest" description="Disordered" evidence="7">
    <location>
        <begin position="325"/>
        <end position="441"/>
    </location>
</feature>
<dbReference type="SMART" id="SM00389">
    <property type="entry name" value="HOX"/>
    <property type="match status" value="1"/>
</dbReference>
<keyword evidence="4 6" id="KW-0371">Homeobox</keyword>
<dbReference type="InterPro" id="IPR008422">
    <property type="entry name" value="KN_HD"/>
</dbReference>
<dbReference type="PANTHER" id="PTHR11211:SF40">
    <property type="entry name" value="MIRROR, ISOFORM C"/>
    <property type="match status" value="1"/>
</dbReference>
<evidence type="ECO:0000259" key="8">
    <source>
        <dbReference type="PROSITE" id="PS50071"/>
    </source>
</evidence>
<feature type="compositionally biased region" description="Low complexity" evidence="7">
    <location>
        <begin position="465"/>
        <end position="493"/>
    </location>
</feature>
<feature type="DNA-binding region" description="Homeobox" evidence="6">
    <location>
        <begin position="140"/>
        <end position="202"/>
    </location>
</feature>
<evidence type="ECO:0000313" key="9">
    <source>
        <dbReference type="EMBL" id="CAB3256926.1"/>
    </source>
</evidence>
<name>A0A6F9DFK2_9ASCI</name>
<evidence type="ECO:0000256" key="5">
    <source>
        <dbReference type="ARBA" id="ARBA00023242"/>
    </source>
</evidence>
<comment type="similarity">
    <text evidence="2">Belongs to the TALE/IRO homeobox family.</text>
</comment>